<dbReference type="EMBL" id="LT985296">
    <property type="protein sequence ID" value="SPE03343.1"/>
    <property type="molecule type" value="Genomic_DNA"/>
</dbReference>
<organism evidence="1">
    <name type="scientific">Escherichia coli</name>
    <dbReference type="NCBI Taxonomy" id="562"/>
    <lineage>
        <taxon>Bacteria</taxon>
        <taxon>Pseudomonadati</taxon>
        <taxon>Pseudomonadota</taxon>
        <taxon>Gammaproteobacteria</taxon>
        <taxon>Enterobacterales</taxon>
        <taxon>Enterobacteriaceae</taxon>
        <taxon>Escherichia</taxon>
    </lineage>
</organism>
<evidence type="ECO:0000313" key="1">
    <source>
        <dbReference type="EMBL" id="ANR95694.1"/>
    </source>
</evidence>
<proteinExistence type="predicted"/>
<reference evidence="2" key="2">
    <citation type="submission" date="2018-02" db="EMBL/GenBank/DDBJ databases">
        <authorList>
            <person name="Cohen D.B."/>
            <person name="Kent A.D."/>
        </authorList>
    </citation>
    <scope>NUCLEOTIDE SEQUENCE</scope>
    <source>
        <strain evidence="2">1454</strain>
        <plasmid evidence="2">RCS78_p</plasmid>
    </source>
</reference>
<keyword evidence="1" id="KW-0614">Plasmid</keyword>
<name>A0A1B1IKZ3_ECOLX</name>
<geneLocation type="plasmid" evidence="1">
    <name>pH226B</name>
</geneLocation>
<accession>A0A1B1IKZ3</accession>
<geneLocation type="plasmid" evidence="2">
    <name>RCS78_p</name>
</geneLocation>
<protein>
    <submittedName>
        <fullName evidence="1">Uncharacterized protein</fullName>
    </submittedName>
</protein>
<reference evidence="1" key="1">
    <citation type="journal article" date="2016" name="Antimicrob. Agents Chemother.">
        <title>Full-length nucleotide sequences of mcr-1 harboring plasmids isolated from extended-spectrum beta-lactamase (ESBL)- producing Escherichia coli of different origins.</title>
        <authorList>
            <person name="Zurfluh K."/>
            <person name="Klumpp J."/>
            <person name="Nuesch-Inderbinen M."/>
            <person name="Stephan R."/>
        </authorList>
    </citation>
    <scope>NUCLEOTIDE SEQUENCE</scope>
    <source>
        <strain evidence="1">H226B</strain>
        <plasmid evidence="1">pH226B</plasmid>
    </source>
</reference>
<dbReference type="AlphaFoldDB" id="A0A1B1IKZ3"/>
<evidence type="ECO:0000313" key="2">
    <source>
        <dbReference type="EMBL" id="SPE03343.1"/>
    </source>
</evidence>
<sequence>MLRRRLNTRNSLISRKLDDKINPNHNLKIGLKMAYILSMSEQVKLKAFLAAVLDDYKLGAISQQQAVGGITSLVDAIEISDSGKISLMLSEGRKLLRTG</sequence>
<dbReference type="EMBL" id="KX129784">
    <property type="protein sequence ID" value="ANR95694.1"/>
    <property type="molecule type" value="Genomic_DNA"/>
</dbReference>
<gene>
    <name evidence="2" type="ORF">RCS78_P0255</name>
</gene>